<dbReference type="Pfam" id="PF01636">
    <property type="entry name" value="APH"/>
    <property type="match status" value="1"/>
</dbReference>
<dbReference type="InterPro" id="IPR002575">
    <property type="entry name" value="Aminoglycoside_PTrfase"/>
</dbReference>
<dbReference type="Proteomes" id="UP000255316">
    <property type="component" value="Unassembled WGS sequence"/>
</dbReference>
<dbReference type="RefSeq" id="WP_083502694.1">
    <property type="nucleotide sequence ID" value="NZ_CAAAHQ010000011.1"/>
</dbReference>
<accession>A0A378IQ07</accession>
<dbReference type="Proteomes" id="UP000054854">
    <property type="component" value="Unassembled WGS sequence"/>
</dbReference>
<reference evidence="3 5" key="2">
    <citation type="submission" date="2018-06" db="EMBL/GenBank/DDBJ databases">
        <authorList>
            <consortium name="Pathogen Informatics"/>
            <person name="Doyle S."/>
        </authorList>
    </citation>
    <scope>NUCLEOTIDE SEQUENCE [LARGE SCALE GENOMIC DNA]</scope>
    <source>
        <strain evidence="3 5">NCTC12438</strain>
    </source>
</reference>
<evidence type="ECO:0000313" key="5">
    <source>
        <dbReference type="Proteomes" id="UP000255316"/>
    </source>
</evidence>
<keyword evidence="3" id="KW-0808">Transferase</keyword>
<dbReference type="EMBL" id="UGNX01000001">
    <property type="protein sequence ID" value="STX34094.1"/>
    <property type="molecule type" value="Genomic_DNA"/>
</dbReference>
<dbReference type="STRING" id="28085.Lcin_0156"/>
<dbReference type="EMBL" id="LNXX01000004">
    <property type="protein sequence ID" value="KTC93576.1"/>
    <property type="molecule type" value="Genomic_DNA"/>
</dbReference>
<dbReference type="InterPro" id="IPR011009">
    <property type="entry name" value="Kinase-like_dom_sf"/>
</dbReference>
<protein>
    <submittedName>
        <fullName evidence="2 3">Aminoglycoside phosphotransferase</fullName>
    </submittedName>
</protein>
<evidence type="ECO:0000313" key="2">
    <source>
        <dbReference type="EMBL" id="KTC93576.1"/>
    </source>
</evidence>
<feature type="domain" description="Aminoglycoside phosphotransferase" evidence="1">
    <location>
        <begin position="22"/>
        <end position="224"/>
    </location>
</feature>
<proteinExistence type="predicted"/>
<keyword evidence="4" id="KW-1185">Reference proteome</keyword>
<dbReference type="AlphaFoldDB" id="A0A378IQ07"/>
<reference evidence="2 4" key="1">
    <citation type="submission" date="2015-11" db="EMBL/GenBank/DDBJ databases">
        <title>Genomic analysis of 38 Legionella species identifies large and diverse effector repertoires.</title>
        <authorList>
            <person name="Burstein D."/>
            <person name="Amaro F."/>
            <person name="Zusman T."/>
            <person name="Lifshitz Z."/>
            <person name="Cohen O."/>
            <person name="Gilbert J.A."/>
            <person name="Pupko T."/>
            <person name="Shuman H.A."/>
            <person name="Segal G."/>
        </authorList>
    </citation>
    <scope>NUCLEOTIDE SEQUENCE [LARGE SCALE GENOMIC DNA]</scope>
    <source>
        <strain evidence="2 4">CDC#72-OH-14</strain>
    </source>
</reference>
<sequence>MKMQPLIEKVQLGELKAQPELLKGGALHTMIKIETSKGTYAIKRLNPHITAKSHFKTTYEHSEQIANEMAKNAIPAVNALAFNDEYVINVDKEHYIIYPYITGHLLDEPKLTLEHATAIGELYSLMHLADVHHTGTDEAQYDYFEDTHWVKLIERAKHSDLMALLPVILDWNQVYFQAIPTLKQESVITHRDMHIQNVLWDSHSKPHIIDWESAGLMNPMLEIIGYGLEWSGIILYQKVNTPFLKKLITTYHQHTSKPWITSPHQAFTGWLGHCVLAWTEFNIHRMLGEISSDEAEILKGREIIEEKMISCIKYIRSEEAFLKSLLETLFSTRE</sequence>
<evidence type="ECO:0000313" key="3">
    <source>
        <dbReference type="EMBL" id="STX34094.1"/>
    </source>
</evidence>
<gene>
    <name evidence="2" type="ORF">Lcin_0156</name>
    <name evidence="3" type="ORF">NCTC12438_00687</name>
</gene>
<evidence type="ECO:0000259" key="1">
    <source>
        <dbReference type="Pfam" id="PF01636"/>
    </source>
</evidence>
<evidence type="ECO:0000313" key="4">
    <source>
        <dbReference type="Proteomes" id="UP000054854"/>
    </source>
</evidence>
<organism evidence="3 5">
    <name type="scientific">Legionella cincinnatiensis</name>
    <dbReference type="NCBI Taxonomy" id="28085"/>
    <lineage>
        <taxon>Bacteria</taxon>
        <taxon>Pseudomonadati</taxon>
        <taxon>Pseudomonadota</taxon>
        <taxon>Gammaproteobacteria</taxon>
        <taxon>Legionellales</taxon>
        <taxon>Legionellaceae</taxon>
        <taxon>Legionella</taxon>
    </lineage>
</organism>
<dbReference type="GO" id="GO:0016740">
    <property type="term" value="F:transferase activity"/>
    <property type="evidence" value="ECO:0007669"/>
    <property type="project" value="UniProtKB-KW"/>
</dbReference>
<dbReference type="SUPFAM" id="SSF56112">
    <property type="entry name" value="Protein kinase-like (PK-like)"/>
    <property type="match status" value="1"/>
</dbReference>
<dbReference type="OrthoDB" id="179763at2"/>
<name>A0A378IQ07_9GAMM</name>
<dbReference type="Gene3D" id="3.90.1200.10">
    <property type="match status" value="1"/>
</dbReference>